<keyword evidence="8 10" id="KW-0131">Cell cycle</keyword>
<keyword evidence="5 10" id="KW-0067">ATP-binding</keyword>
<dbReference type="InterPro" id="IPR035911">
    <property type="entry name" value="MurE/MurF_N"/>
</dbReference>
<evidence type="ECO:0000259" key="14">
    <source>
        <dbReference type="Pfam" id="PF08245"/>
    </source>
</evidence>
<feature type="domain" description="Mur ligase C-terminal" evidence="13">
    <location>
        <begin position="313"/>
        <end position="435"/>
    </location>
</feature>
<dbReference type="InterPro" id="IPR013221">
    <property type="entry name" value="Mur_ligase_cen"/>
</dbReference>
<feature type="domain" description="Mur ligase N-terminal catalytic" evidence="12">
    <location>
        <begin position="28"/>
        <end position="101"/>
    </location>
</feature>
<comment type="function">
    <text evidence="10 11">Involved in cell wall formation. Catalyzes the final step in the synthesis of UDP-N-acetylmuramoyl-pentapeptide, the precursor of murein.</text>
</comment>
<dbReference type="GO" id="GO:0005524">
    <property type="term" value="F:ATP binding"/>
    <property type="evidence" value="ECO:0007669"/>
    <property type="project" value="UniProtKB-UniRule"/>
</dbReference>
<dbReference type="SUPFAM" id="SSF63418">
    <property type="entry name" value="MurE/MurF N-terminal domain"/>
    <property type="match status" value="1"/>
</dbReference>
<dbReference type="InterPro" id="IPR005863">
    <property type="entry name" value="UDP-N-AcMur_synth"/>
</dbReference>
<evidence type="ECO:0000259" key="13">
    <source>
        <dbReference type="Pfam" id="PF02875"/>
    </source>
</evidence>
<keyword evidence="1 10" id="KW-0963">Cytoplasm</keyword>
<evidence type="ECO:0000313" key="15">
    <source>
        <dbReference type="EMBL" id="TDM14781.1"/>
    </source>
</evidence>
<dbReference type="Gene3D" id="3.40.1190.10">
    <property type="entry name" value="Mur-like, catalytic domain"/>
    <property type="match status" value="1"/>
</dbReference>
<evidence type="ECO:0000256" key="4">
    <source>
        <dbReference type="ARBA" id="ARBA00022741"/>
    </source>
</evidence>
<keyword evidence="9 10" id="KW-0961">Cell wall biogenesis/degradation</keyword>
<dbReference type="Proteomes" id="UP000294865">
    <property type="component" value="Unassembled WGS sequence"/>
</dbReference>
<dbReference type="SUPFAM" id="SSF53623">
    <property type="entry name" value="MurD-like peptide ligases, catalytic domain"/>
    <property type="match status" value="1"/>
</dbReference>
<organism evidence="15 16">
    <name type="scientific">Macrococcoides canis</name>
    <dbReference type="NCBI Taxonomy" id="1855823"/>
    <lineage>
        <taxon>Bacteria</taxon>
        <taxon>Bacillati</taxon>
        <taxon>Bacillota</taxon>
        <taxon>Bacilli</taxon>
        <taxon>Bacillales</taxon>
        <taxon>Staphylococcaceae</taxon>
        <taxon>Macrococcoides</taxon>
    </lineage>
</organism>
<evidence type="ECO:0000256" key="6">
    <source>
        <dbReference type="ARBA" id="ARBA00022960"/>
    </source>
</evidence>
<accession>A0A4R6C0V4</accession>
<dbReference type="HAMAP" id="MF_02019">
    <property type="entry name" value="MurF"/>
    <property type="match status" value="1"/>
</dbReference>
<evidence type="ECO:0000256" key="9">
    <source>
        <dbReference type="ARBA" id="ARBA00023316"/>
    </source>
</evidence>
<dbReference type="InterPro" id="IPR004101">
    <property type="entry name" value="Mur_ligase_C"/>
</dbReference>
<feature type="binding site" evidence="10">
    <location>
        <begin position="114"/>
        <end position="120"/>
    </location>
    <ligand>
        <name>ATP</name>
        <dbReference type="ChEBI" id="CHEBI:30616"/>
    </ligand>
</feature>
<name>A0A4R6C0V4_9STAP</name>
<dbReference type="GO" id="GO:0009252">
    <property type="term" value="P:peptidoglycan biosynthetic process"/>
    <property type="evidence" value="ECO:0007669"/>
    <property type="project" value="UniProtKB-UniRule"/>
</dbReference>
<comment type="catalytic activity">
    <reaction evidence="10 11">
        <text>D-alanyl-D-alanine + UDP-N-acetyl-alpha-D-muramoyl-L-alanyl-gamma-D-glutamyl-meso-2,6-diaminopimelate + ATP = UDP-N-acetyl-alpha-D-muramoyl-L-alanyl-gamma-D-glutamyl-meso-2,6-diaminopimeloyl-D-alanyl-D-alanine + ADP + phosphate + H(+)</text>
        <dbReference type="Rhea" id="RHEA:28374"/>
        <dbReference type="ChEBI" id="CHEBI:15378"/>
        <dbReference type="ChEBI" id="CHEBI:30616"/>
        <dbReference type="ChEBI" id="CHEBI:43474"/>
        <dbReference type="ChEBI" id="CHEBI:57822"/>
        <dbReference type="ChEBI" id="CHEBI:61386"/>
        <dbReference type="ChEBI" id="CHEBI:83905"/>
        <dbReference type="ChEBI" id="CHEBI:456216"/>
        <dbReference type="EC" id="6.3.2.10"/>
    </reaction>
</comment>
<evidence type="ECO:0000256" key="1">
    <source>
        <dbReference type="ARBA" id="ARBA00022490"/>
    </source>
</evidence>
<comment type="subcellular location">
    <subcellularLocation>
        <location evidence="10 11">Cytoplasm</location>
    </subcellularLocation>
</comment>
<dbReference type="AlphaFoldDB" id="A0A4R6C0V4"/>
<evidence type="ECO:0000259" key="12">
    <source>
        <dbReference type="Pfam" id="PF01225"/>
    </source>
</evidence>
<evidence type="ECO:0000256" key="8">
    <source>
        <dbReference type="ARBA" id="ARBA00023306"/>
    </source>
</evidence>
<feature type="domain" description="Mur ligase central" evidence="14">
    <location>
        <begin position="112"/>
        <end position="290"/>
    </location>
</feature>
<dbReference type="EMBL" id="SDQG01000011">
    <property type="protein sequence ID" value="TDM14781.1"/>
    <property type="molecule type" value="Genomic_DNA"/>
</dbReference>
<comment type="caution">
    <text evidence="15">The sequence shown here is derived from an EMBL/GenBank/DDBJ whole genome shotgun (WGS) entry which is preliminary data.</text>
</comment>
<dbReference type="Gene3D" id="3.40.1390.10">
    <property type="entry name" value="MurE/MurF, N-terminal domain"/>
    <property type="match status" value="1"/>
</dbReference>
<sequence>MTMINRSLNWIKTHTNGTSDAKYEEVMIAGVSIDSRNIQESVLFIPFKGEHVDGHKYVADAIDKGAHAALWQRDAGEAPQDLPVVVVEDTLTALQQLSKAYLKEVAPKVIAVTGSNGKTTTKDMIEAVLAPHFKVKKTQGNYNNEIGLPLTLCQLDEDTEISILEMGMSGFGEISLLSHIAEPHIAAITNIGESHMRDLGSREGIAKAKYEITDGLNGPLFYDGDEALLKPLVKDNKDAHRIGFNKDNEYYIHEMITEDKHVQFKVNGDKYIVPTLGSHNARNATIAIAIGRYLGLTTEQINHNLQQLKLTGMRMEQLKGRNGAMLINDAYNASPTSMKAAIDTVSQMDSEVKIIVFGDVLELGEDEVMYHEQVGAYLKDKHIDYVFTTGDAARHISTAAKAYTTVQHFDSKDVLTNHLKGMLNARTSVLFKASRGMKLEMIINELL</sequence>
<dbReference type="PANTHER" id="PTHR43024:SF1">
    <property type="entry name" value="UDP-N-ACETYLMURAMOYL-TRIPEPTIDE--D-ALANYL-D-ALANINE LIGASE"/>
    <property type="match status" value="1"/>
</dbReference>
<dbReference type="PANTHER" id="PTHR43024">
    <property type="entry name" value="UDP-N-ACETYLMURAMOYL-TRIPEPTIDE--D-ALANYL-D-ALANINE LIGASE"/>
    <property type="match status" value="1"/>
</dbReference>
<comment type="similarity">
    <text evidence="10">Belongs to the MurCDEF family. MurF subfamily.</text>
</comment>
<dbReference type="GO" id="GO:0047480">
    <property type="term" value="F:UDP-N-acetylmuramoyl-tripeptide-D-alanyl-D-alanine ligase activity"/>
    <property type="evidence" value="ECO:0007669"/>
    <property type="project" value="UniProtKB-UniRule"/>
</dbReference>
<dbReference type="GO" id="GO:0008360">
    <property type="term" value="P:regulation of cell shape"/>
    <property type="evidence" value="ECO:0007669"/>
    <property type="project" value="UniProtKB-KW"/>
</dbReference>
<evidence type="ECO:0000256" key="10">
    <source>
        <dbReference type="HAMAP-Rule" id="MF_02019"/>
    </source>
</evidence>
<dbReference type="GO" id="GO:0051301">
    <property type="term" value="P:cell division"/>
    <property type="evidence" value="ECO:0007669"/>
    <property type="project" value="UniProtKB-KW"/>
</dbReference>
<evidence type="ECO:0000256" key="3">
    <source>
        <dbReference type="ARBA" id="ARBA00022618"/>
    </source>
</evidence>
<dbReference type="GO" id="GO:0005737">
    <property type="term" value="C:cytoplasm"/>
    <property type="evidence" value="ECO:0007669"/>
    <property type="project" value="UniProtKB-SubCell"/>
</dbReference>
<dbReference type="Pfam" id="PF02875">
    <property type="entry name" value="Mur_ligase_C"/>
    <property type="match status" value="1"/>
</dbReference>
<dbReference type="SUPFAM" id="SSF53244">
    <property type="entry name" value="MurD-like peptide ligases, peptide-binding domain"/>
    <property type="match status" value="1"/>
</dbReference>
<evidence type="ECO:0000256" key="5">
    <source>
        <dbReference type="ARBA" id="ARBA00022840"/>
    </source>
</evidence>
<dbReference type="InterPro" id="IPR051046">
    <property type="entry name" value="MurCDEF_CellWall_CoF430Synth"/>
</dbReference>
<dbReference type="EC" id="6.3.2.10" evidence="10 11"/>
<dbReference type="InterPro" id="IPR000713">
    <property type="entry name" value="Mur_ligase_N"/>
</dbReference>
<evidence type="ECO:0000256" key="7">
    <source>
        <dbReference type="ARBA" id="ARBA00022984"/>
    </source>
</evidence>
<dbReference type="GO" id="GO:0071555">
    <property type="term" value="P:cell wall organization"/>
    <property type="evidence" value="ECO:0007669"/>
    <property type="project" value="UniProtKB-KW"/>
</dbReference>
<evidence type="ECO:0000256" key="11">
    <source>
        <dbReference type="RuleBase" id="RU004136"/>
    </source>
</evidence>
<keyword evidence="4 10" id="KW-0547">Nucleotide-binding</keyword>
<evidence type="ECO:0000313" key="16">
    <source>
        <dbReference type="Proteomes" id="UP000294865"/>
    </source>
</evidence>
<proteinExistence type="inferred from homology"/>
<dbReference type="GO" id="GO:0008766">
    <property type="term" value="F:UDP-N-acetylmuramoylalanyl-D-glutamyl-2,6-diaminopimelate-D-alanyl-D-alanine ligase activity"/>
    <property type="evidence" value="ECO:0007669"/>
    <property type="project" value="RHEA"/>
</dbReference>
<keyword evidence="6 10" id="KW-0133">Cell shape</keyword>
<comment type="pathway">
    <text evidence="10 11">Cell wall biogenesis; peptidoglycan biosynthesis.</text>
</comment>
<keyword evidence="2 10" id="KW-0436">Ligase</keyword>
<dbReference type="NCBIfam" id="TIGR01143">
    <property type="entry name" value="murF"/>
    <property type="match status" value="1"/>
</dbReference>
<evidence type="ECO:0000256" key="2">
    <source>
        <dbReference type="ARBA" id="ARBA00022598"/>
    </source>
</evidence>
<keyword evidence="7 10" id="KW-0573">Peptidoglycan synthesis</keyword>
<dbReference type="Pfam" id="PF08245">
    <property type="entry name" value="Mur_ligase_M"/>
    <property type="match status" value="1"/>
</dbReference>
<protein>
    <recommendedName>
        <fullName evidence="10 11">UDP-N-acetylmuramoyl-tripeptide--D-alanyl-D-alanine ligase</fullName>
        <ecNumber evidence="10 11">6.3.2.10</ecNumber>
    </recommendedName>
    <alternativeName>
        <fullName evidence="10">D-alanyl-D-alanine-adding enzyme</fullName>
    </alternativeName>
</protein>
<dbReference type="Pfam" id="PF01225">
    <property type="entry name" value="Mur_ligase"/>
    <property type="match status" value="1"/>
</dbReference>
<dbReference type="UniPathway" id="UPA00219"/>
<dbReference type="InterPro" id="IPR036565">
    <property type="entry name" value="Mur-like_cat_sf"/>
</dbReference>
<dbReference type="Gene3D" id="3.90.190.20">
    <property type="entry name" value="Mur ligase, C-terminal domain"/>
    <property type="match status" value="1"/>
</dbReference>
<reference evidence="15 16" key="1">
    <citation type="submission" date="2019-01" db="EMBL/GenBank/DDBJ databases">
        <title>Draft genome sequences of Macrococcus caseolyticus, Macrococcus canis, Macrococcus bohemicus and Macrococcus goetzii.</title>
        <authorList>
            <person name="Mazhar S."/>
            <person name="Altermann E."/>
            <person name="Hill C."/>
            <person name="Mcauliffe O."/>
        </authorList>
    </citation>
    <scope>NUCLEOTIDE SEQUENCE [LARGE SCALE GENOMIC DNA]</scope>
    <source>
        <strain evidence="15 16">DPC7162</strain>
    </source>
</reference>
<dbReference type="InterPro" id="IPR036615">
    <property type="entry name" value="Mur_ligase_C_dom_sf"/>
</dbReference>
<gene>
    <name evidence="10" type="primary">murF</name>
    <name evidence="15" type="ORF">ETI04_11200</name>
</gene>
<keyword evidence="3 10" id="KW-0132">Cell division</keyword>